<dbReference type="Proteomes" id="UP000053859">
    <property type="component" value="Unassembled WGS sequence"/>
</dbReference>
<organism evidence="2 3">
    <name type="scientific">Streptomyces azureus</name>
    <dbReference type="NCBI Taxonomy" id="146537"/>
    <lineage>
        <taxon>Bacteria</taxon>
        <taxon>Bacillati</taxon>
        <taxon>Actinomycetota</taxon>
        <taxon>Actinomycetes</taxon>
        <taxon>Kitasatosporales</taxon>
        <taxon>Streptomycetaceae</taxon>
        <taxon>Streptomyces</taxon>
    </lineage>
</organism>
<dbReference type="SUPFAM" id="SSF55961">
    <property type="entry name" value="Bet v1-like"/>
    <property type="match status" value="2"/>
</dbReference>
<evidence type="ECO:0000313" key="2">
    <source>
        <dbReference type="EMBL" id="GAP47958.1"/>
    </source>
</evidence>
<evidence type="ECO:0000259" key="1">
    <source>
        <dbReference type="Pfam" id="PF03364"/>
    </source>
</evidence>
<dbReference type="InterPro" id="IPR019587">
    <property type="entry name" value="Polyketide_cyclase/dehydratase"/>
</dbReference>
<reference evidence="2" key="1">
    <citation type="journal article" date="2015" name="Genome Announc.">
        <title>Draft Genome Sequence of Thiostrepton-Producing Streptomyces azureus ATCC 14921.</title>
        <authorList>
            <person name="Sakihara K."/>
            <person name="Maeda J."/>
            <person name="Tashiro K."/>
            <person name="Fujino Y."/>
            <person name="Kuhara S."/>
            <person name="Ohshima T."/>
            <person name="Ogata S."/>
            <person name="Doi K."/>
        </authorList>
    </citation>
    <scope>NUCLEOTIDE SEQUENCE [LARGE SCALE GENOMIC DNA]</scope>
    <source>
        <strain evidence="2">ATCC14921</strain>
    </source>
</reference>
<dbReference type="InterPro" id="IPR005031">
    <property type="entry name" value="COQ10_START"/>
</dbReference>
<name>A0A0K8PJR1_STRAJ</name>
<dbReference type="EMBL" id="DF968245">
    <property type="protein sequence ID" value="GAP47958.1"/>
    <property type="molecule type" value="Genomic_DNA"/>
</dbReference>
<dbReference type="Pfam" id="PF10604">
    <property type="entry name" value="Polyketide_cyc2"/>
    <property type="match status" value="1"/>
</dbReference>
<dbReference type="RefSeq" id="WP_423587597.1">
    <property type="nucleotide sequence ID" value="NZ_JBMVCF010000032.1"/>
</dbReference>
<accession>A0A0K8PJR1</accession>
<dbReference type="CDD" id="cd08861">
    <property type="entry name" value="OtcD1_ARO-CYC_like"/>
    <property type="match status" value="2"/>
</dbReference>
<dbReference type="Pfam" id="PF03364">
    <property type="entry name" value="Polyketide_cyc"/>
    <property type="match status" value="1"/>
</dbReference>
<proteinExistence type="predicted"/>
<dbReference type="Gene3D" id="3.30.530.20">
    <property type="match status" value="2"/>
</dbReference>
<keyword evidence="3" id="KW-1185">Reference proteome</keyword>
<dbReference type="InterPro" id="IPR023393">
    <property type="entry name" value="START-like_dom_sf"/>
</dbReference>
<dbReference type="PATRIC" id="fig|146537.3.peg.2840"/>
<dbReference type="AlphaFoldDB" id="A0A0K8PJR1"/>
<evidence type="ECO:0000313" key="3">
    <source>
        <dbReference type="Proteomes" id="UP000053859"/>
    </source>
</evidence>
<feature type="domain" description="Coenzyme Q-binding protein COQ10 START" evidence="1">
    <location>
        <begin position="13"/>
        <end position="118"/>
    </location>
</feature>
<sequence>MHRAVCEVTASTPAGVLYGLIADASHWPLFFQPCLHVEQLSFDGSHERLRMWAAAGEEIASWVSSRRLDVGRHRVEFRQDVTAAPVESMRGVWTVTSLGDRCKVTLEHAFTVAGDDPADVARLERIIHANSRAQLVRLAWLAERWDRLDALVLSFEDTVRLKAPPELVFDFLYRADDWPDRLPHVHSMHLVEDSPGVQVMTMGSATSDGTAHDTESVRMCFPGAGRIVYKQTRTAPLLAAHTGEWSVDPDASGLDVTARHTVLLREDAIEQVLGSGATIEDARRHLREELGRASRVVLDRAAHHATSAVRVL</sequence>
<gene>
    <name evidence="2" type="ORF">SAZU_2695</name>
</gene>
<protein>
    <submittedName>
        <fullName evidence="2">Putative cyclase</fullName>
    </submittedName>
</protein>